<dbReference type="InterPro" id="IPR009003">
    <property type="entry name" value="Peptidase_S1_PA"/>
</dbReference>
<dbReference type="GO" id="GO:0006508">
    <property type="term" value="P:proteolysis"/>
    <property type="evidence" value="ECO:0007669"/>
    <property type="project" value="UniProtKB-KW"/>
</dbReference>
<dbReference type="SUPFAM" id="SSF50156">
    <property type="entry name" value="PDZ domain-like"/>
    <property type="match status" value="2"/>
</dbReference>
<dbReference type="InterPro" id="IPR001478">
    <property type="entry name" value="PDZ"/>
</dbReference>
<dbReference type="Gene3D" id="2.30.42.10">
    <property type="match status" value="2"/>
</dbReference>
<keyword evidence="5" id="KW-0732">Signal</keyword>
<reference evidence="7 8" key="1">
    <citation type="submission" date="2018-08" db="EMBL/GenBank/DDBJ databases">
        <title>Pseudooceanicola sediminis CY03 in the family Rhodobacteracea.</title>
        <authorList>
            <person name="Zhang Y.-J."/>
        </authorList>
    </citation>
    <scope>NUCLEOTIDE SEQUENCE [LARGE SCALE GENOMIC DNA]</scope>
    <source>
        <strain evidence="7 8">CY03</strain>
    </source>
</reference>
<keyword evidence="4" id="KW-0720">Serine protease</keyword>
<comment type="similarity">
    <text evidence="1">Belongs to the peptidase S1C family.</text>
</comment>
<gene>
    <name evidence="7" type="ORF">DL237_07640</name>
</gene>
<dbReference type="SMART" id="SM00228">
    <property type="entry name" value="PDZ"/>
    <property type="match status" value="2"/>
</dbReference>
<evidence type="ECO:0000313" key="7">
    <source>
        <dbReference type="EMBL" id="RII39499.1"/>
    </source>
</evidence>
<keyword evidence="2" id="KW-0645">Protease</keyword>
<dbReference type="SUPFAM" id="SSF50494">
    <property type="entry name" value="Trypsin-like serine proteases"/>
    <property type="match status" value="1"/>
</dbReference>
<protein>
    <submittedName>
        <fullName evidence="7">PDZ domain-containing protein</fullName>
    </submittedName>
</protein>
<dbReference type="PRINTS" id="PR00834">
    <property type="entry name" value="PROTEASES2C"/>
</dbReference>
<dbReference type="AlphaFoldDB" id="A0A399J538"/>
<dbReference type="InterPro" id="IPR006311">
    <property type="entry name" value="TAT_signal"/>
</dbReference>
<dbReference type="Gene3D" id="2.40.10.120">
    <property type="match status" value="1"/>
</dbReference>
<dbReference type="Pfam" id="PF13180">
    <property type="entry name" value="PDZ_2"/>
    <property type="match status" value="1"/>
</dbReference>
<accession>A0A399J538</accession>
<dbReference type="InterPro" id="IPR041489">
    <property type="entry name" value="PDZ_6"/>
</dbReference>
<dbReference type="InterPro" id="IPR036034">
    <property type="entry name" value="PDZ_sf"/>
</dbReference>
<keyword evidence="3" id="KW-0378">Hydrolase</keyword>
<organism evidence="7 8">
    <name type="scientific">Pseudooceanicola sediminis</name>
    <dbReference type="NCBI Taxonomy" id="2211117"/>
    <lineage>
        <taxon>Bacteria</taxon>
        <taxon>Pseudomonadati</taxon>
        <taxon>Pseudomonadota</taxon>
        <taxon>Alphaproteobacteria</taxon>
        <taxon>Rhodobacterales</taxon>
        <taxon>Paracoccaceae</taxon>
        <taxon>Pseudooceanicola</taxon>
    </lineage>
</organism>
<name>A0A399J538_9RHOB</name>
<evidence type="ECO:0000256" key="5">
    <source>
        <dbReference type="SAM" id="SignalP"/>
    </source>
</evidence>
<dbReference type="OrthoDB" id="9758917at2"/>
<comment type="caution">
    <text evidence="7">The sequence shown here is derived from an EMBL/GenBank/DDBJ whole genome shotgun (WGS) entry which is preliminary data.</text>
</comment>
<proteinExistence type="inferred from homology"/>
<keyword evidence="8" id="KW-1185">Reference proteome</keyword>
<dbReference type="EMBL" id="QWJJ01000005">
    <property type="protein sequence ID" value="RII39499.1"/>
    <property type="molecule type" value="Genomic_DNA"/>
</dbReference>
<feature type="domain" description="PDZ" evidence="6">
    <location>
        <begin position="418"/>
        <end position="469"/>
    </location>
</feature>
<evidence type="ECO:0000256" key="1">
    <source>
        <dbReference type="ARBA" id="ARBA00010541"/>
    </source>
</evidence>
<feature type="chain" id="PRO_5017481406" evidence="5">
    <location>
        <begin position="38"/>
        <end position="478"/>
    </location>
</feature>
<dbReference type="PROSITE" id="PS50106">
    <property type="entry name" value="PDZ"/>
    <property type="match status" value="1"/>
</dbReference>
<dbReference type="Proteomes" id="UP000265848">
    <property type="component" value="Unassembled WGS sequence"/>
</dbReference>
<dbReference type="RefSeq" id="WP_119398456.1">
    <property type="nucleotide sequence ID" value="NZ_QWJJ01000005.1"/>
</dbReference>
<evidence type="ECO:0000256" key="2">
    <source>
        <dbReference type="ARBA" id="ARBA00022670"/>
    </source>
</evidence>
<feature type="signal peptide" evidence="5">
    <location>
        <begin position="1"/>
        <end position="37"/>
    </location>
</feature>
<evidence type="ECO:0000256" key="4">
    <source>
        <dbReference type="ARBA" id="ARBA00022825"/>
    </source>
</evidence>
<dbReference type="PANTHER" id="PTHR22939">
    <property type="entry name" value="SERINE PROTEASE FAMILY S1C HTRA-RELATED"/>
    <property type="match status" value="1"/>
</dbReference>
<evidence type="ECO:0000259" key="6">
    <source>
        <dbReference type="PROSITE" id="PS50106"/>
    </source>
</evidence>
<evidence type="ECO:0000256" key="3">
    <source>
        <dbReference type="ARBA" id="ARBA00022801"/>
    </source>
</evidence>
<dbReference type="Pfam" id="PF17820">
    <property type="entry name" value="PDZ_6"/>
    <property type="match status" value="1"/>
</dbReference>
<dbReference type="PROSITE" id="PS51318">
    <property type="entry name" value="TAT"/>
    <property type="match status" value="1"/>
</dbReference>
<evidence type="ECO:0000313" key="8">
    <source>
        <dbReference type="Proteomes" id="UP000265848"/>
    </source>
</evidence>
<sequence length="478" mass="50298">MTLISRRPFRSSALASALLALLALGPGGPLTAPPAMAQTRVPASQAEISLGFAPLVKEATPAVVNIYAKRVVATRQSPFANDPIFSEFFKNFGQVRPQVQNSLGSGVILSDDGYVVSNYHVVGQADEIRVVLNDRREFNAKVLLADENSDLAILRLEGVKDLPHLSLRDSDSVEVGELVLAIGNPFGVGQTVSSGIVSGLARSGTATGSERGYFIQTDAPINPGNSGGALIDVNGDLIGVNTSILSRSGGSNGIGFAIPAALVRQFLDQSRAGNDHFERPWAGMSGHPVDLDMAEASGLDRPEGMVIDALHAESPFANNGFKPGDIILAVDGKPISSPAEMVYRMTVTGLGGQAVVTRLSGGTRKDISVPMIVAPEDPARDPLKTGEETAVPGMTLININPAVINEFQLQLSARGVMIEEPGRIGQRAGLRAGDTILSINGTDIDTPQTADAALRNPGRTLELSLLRDGKTATMRFRL</sequence>
<dbReference type="Pfam" id="PF13365">
    <property type="entry name" value="Trypsin_2"/>
    <property type="match status" value="1"/>
</dbReference>
<dbReference type="GO" id="GO:0004252">
    <property type="term" value="F:serine-type endopeptidase activity"/>
    <property type="evidence" value="ECO:0007669"/>
    <property type="project" value="InterPro"/>
</dbReference>
<dbReference type="PANTHER" id="PTHR22939:SF129">
    <property type="entry name" value="SERINE PROTEASE HTRA2, MITOCHONDRIAL"/>
    <property type="match status" value="1"/>
</dbReference>
<dbReference type="InterPro" id="IPR001940">
    <property type="entry name" value="Peptidase_S1C"/>
</dbReference>